<dbReference type="Proteomes" id="UP000554482">
    <property type="component" value="Unassembled WGS sequence"/>
</dbReference>
<evidence type="ECO:0000256" key="1">
    <source>
        <dbReference type="SAM" id="Coils"/>
    </source>
</evidence>
<feature type="compositionally biased region" description="Acidic residues" evidence="2">
    <location>
        <begin position="180"/>
        <end position="193"/>
    </location>
</feature>
<evidence type="ECO:0000313" key="3">
    <source>
        <dbReference type="EMBL" id="KAF5192858.1"/>
    </source>
</evidence>
<reference evidence="3 4" key="1">
    <citation type="submission" date="2020-06" db="EMBL/GenBank/DDBJ databases">
        <title>Transcriptomic and genomic resources for Thalictrum thalictroides and T. hernandezii: Facilitating candidate gene discovery in an emerging model plant lineage.</title>
        <authorList>
            <person name="Arias T."/>
            <person name="Riano-Pachon D.M."/>
            <person name="Di Stilio V.S."/>
        </authorList>
    </citation>
    <scope>NUCLEOTIDE SEQUENCE [LARGE SCALE GENOMIC DNA]</scope>
    <source>
        <strain evidence="4">cv. WT478/WT964</strain>
        <tissue evidence="3">Leaves</tissue>
    </source>
</reference>
<feature type="compositionally biased region" description="Low complexity" evidence="2">
    <location>
        <begin position="1"/>
        <end position="12"/>
    </location>
</feature>
<feature type="region of interest" description="Disordered" evidence="2">
    <location>
        <begin position="1"/>
        <end position="86"/>
    </location>
</feature>
<feature type="region of interest" description="Disordered" evidence="2">
    <location>
        <begin position="117"/>
        <end position="198"/>
    </location>
</feature>
<keyword evidence="4" id="KW-1185">Reference proteome</keyword>
<feature type="compositionally biased region" description="Low complexity" evidence="2">
    <location>
        <begin position="42"/>
        <end position="60"/>
    </location>
</feature>
<dbReference type="AlphaFoldDB" id="A0A7J6W7R4"/>
<protein>
    <submittedName>
        <fullName evidence="3">Uncharacterized protein</fullName>
    </submittedName>
</protein>
<evidence type="ECO:0000256" key="2">
    <source>
        <dbReference type="SAM" id="MobiDB-lite"/>
    </source>
</evidence>
<feature type="compositionally biased region" description="Polar residues" evidence="2">
    <location>
        <begin position="70"/>
        <end position="86"/>
    </location>
</feature>
<feature type="compositionally biased region" description="Basic and acidic residues" evidence="2">
    <location>
        <begin position="13"/>
        <end position="36"/>
    </location>
</feature>
<evidence type="ECO:0000313" key="4">
    <source>
        <dbReference type="Proteomes" id="UP000554482"/>
    </source>
</evidence>
<sequence>MHNNNNRGNRINKGGETKGKKPVEGQQQEKRGEEAWKQIQPGSKGIHNNNNKGNRINKGGETINGGRYGKNNTWKQAPRQNTQQTRNIAIVSSNKLTCLDVEKGIAKVVDEEIQKIIEIDENEENEEPNQISKNGKGKETDNEPTTSSTKQGSDLEISNNEVIESENSSKSMEETKESDDYTQEADSDDEGLEEGVSTEMQTLDTIKYLKATKIQEKIEALKKLKKILAKKQKAEQKRREREEGS</sequence>
<feature type="coiled-coil region" evidence="1">
    <location>
        <begin position="211"/>
        <end position="244"/>
    </location>
</feature>
<comment type="caution">
    <text evidence="3">The sequence shown here is derived from an EMBL/GenBank/DDBJ whole genome shotgun (WGS) entry which is preliminary data.</text>
</comment>
<gene>
    <name evidence="3" type="ORF">FRX31_017555</name>
</gene>
<feature type="compositionally biased region" description="Polar residues" evidence="2">
    <location>
        <begin position="143"/>
        <end position="152"/>
    </location>
</feature>
<keyword evidence="1" id="KW-0175">Coiled coil</keyword>
<proteinExistence type="predicted"/>
<dbReference type="EMBL" id="JABWDY010020840">
    <property type="protein sequence ID" value="KAF5192858.1"/>
    <property type="molecule type" value="Genomic_DNA"/>
</dbReference>
<accession>A0A7J6W7R4</accession>
<feature type="non-terminal residue" evidence="3">
    <location>
        <position position="245"/>
    </location>
</feature>
<feature type="compositionally biased region" description="Low complexity" evidence="2">
    <location>
        <begin position="156"/>
        <end position="169"/>
    </location>
</feature>
<organism evidence="3 4">
    <name type="scientific">Thalictrum thalictroides</name>
    <name type="common">Rue-anemone</name>
    <name type="synonym">Anemone thalictroides</name>
    <dbReference type="NCBI Taxonomy" id="46969"/>
    <lineage>
        <taxon>Eukaryota</taxon>
        <taxon>Viridiplantae</taxon>
        <taxon>Streptophyta</taxon>
        <taxon>Embryophyta</taxon>
        <taxon>Tracheophyta</taxon>
        <taxon>Spermatophyta</taxon>
        <taxon>Magnoliopsida</taxon>
        <taxon>Ranunculales</taxon>
        <taxon>Ranunculaceae</taxon>
        <taxon>Thalictroideae</taxon>
        <taxon>Thalictrum</taxon>
    </lineage>
</organism>
<name>A0A7J6W7R4_THATH</name>